<dbReference type="AlphaFoldDB" id="A0A6H9WKQ1"/>
<evidence type="ECO:0000256" key="3">
    <source>
        <dbReference type="ARBA" id="ARBA00023015"/>
    </source>
</evidence>
<dbReference type="PIRSF" id="PIRSF036625">
    <property type="entry name" value="GAF_ANTAR"/>
    <property type="match status" value="1"/>
</dbReference>
<dbReference type="InterPro" id="IPR012074">
    <property type="entry name" value="GAF_ANTAR"/>
</dbReference>
<organism evidence="6 7">
    <name type="scientific">Pseudoclavibacter endophyticus</name>
    <dbReference type="NCBI Taxonomy" id="1778590"/>
    <lineage>
        <taxon>Bacteria</taxon>
        <taxon>Bacillati</taxon>
        <taxon>Actinomycetota</taxon>
        <taxon>Actinomycetes</taxon>
        <taxon>Micrococcales</taxon>
        <taxon>Microbacteriaceae</taxon>
        <taxon>Pseudoclavibacter</taxon>
    </lineage>
</organism>
<dbReference type="InterPro" id="IPR029016">
    <property type="entry name" value="GAF-like_dom_sf"/>
</dbReference>
<dbReference type="OrthoDB" id="3683444at2"/>
<feature type="domain" description="ANTAR" evidence="5">
    <location>
        <begin position="170"/>
        <end position="231"/>
    </location>
</feature>
<comment type="caution">
    <text evidence="6">The sequence shown here is derived from an EMBL/GenBank/DDBJ whole genome shotgun (WGS) entry which is preliminary data.</text>
</comment>
<dbReference type="InterPro" id="IPR011006">
    <property type="entry name" value="CheY-like_superfamily"/>
</dbReference>
<dbReference type="EMBL" id="WBJY01000002">
    <property type="protein sequence ID" value="KAB1648339.1"/>
    <property type="molecule type" value="Genomic_DNA"/>
</dbReference>
<dbReference type="InterPro" id="IPR005561">
    <property type="entry name" value="ANTAR"/>
</dbReference>
<gene>
    <name evidence="6" type="ORF">F8O04_11615</name>
</gene>
<dbReference type="SUPFAM" id="SSF55781">
    <property type="entry name" value="GAF domain-like"/>
    <property type="match status" value="1"/>
</dbReference>
<keyword evidence="2" id="KW-0418">Kinase</keyword>
<evidence type="ECO:0000256" key="1">
    <source>
        <dbReference type="ARBA" id="ARBA00022679"/>
    </source>
</evidence>
<evidence type="ECO:0000313" key="7">
    <source>
        <dbReference type="Proteomes" id="UP000431744"/>
    </source>
</evidence>
<dbReference type="InterPro" id="IPR036388">
    <property type="entry name" value="WH-like_DNA-bd_sf"/>
</dbReference>
<dbReference type="Gene3D" id="3.30.450.40">
    <property type="match status" value="1"/>
</dbReference>
<keyword evidence="7" id="KW-1185">Reference proteome</keyword>
<dbReference type="Pfam" id="PF03861">
    <property type="entry name" value="ANTAR"/>
    <property type="match status" value="1"/>
</dbReference>
<dbReference type="Proteomes" id="UP000431744">
    <property type="component" value="Unassembled WGS sequence"/>
</dbReference>
<proteinExistence type="predicted"/>
<dbReference type="Pfam" id="PF13185">
    <property type="entry name" value="GAF_2"/>
    <property type="match status" value="1"/>
</dbReference>
<dbReference type="GO" id="GO:0016301">
    <property type="term" value="F:kinase activity"/>
    <property type="evidence" value="ECO:0007669"/>
    <property type="project" value="UniProtKB-KW"/>
</dbReference>
<dbReference type="GO" id="GO:0003723">
    <property type="term" value="F:RNA binding"/>
    <property type="evidence" value="ECO:0007669"/>
    <property type="project" value="InterPro"/>
</dbReference>
<reference evidence="6 7" key="1">
    <citation type="submission" date="2019-09" db="EMBL/GenBank/DDBJ databases">
        <title>Phylogeny of genus Pseudoclavibacter and closely related genus.</title>
        <authorList>
            <person name="Li Y."/>
        </authorList>
    </citation>
    <scope>NUCLEOTIDE SEQUENCE [LARGE SCALE GENOMIC DNA]</scope>
    <source>
        <strain evidence="6 7">EGI 60007</strain>
    </source>
</reference>
<dbReference type="SUPFAM" id="SSF52172">
    <property type="entry name" value="CheY-like"/>
    <property type="match status" value="1"/>
</dbReference>
<sequence length="245" mass="26503">MPTSLSAATAEIRIEDLLLNSVDITEFLDSFTGILADRLSDGGDRVWCAVSLLRDKRAATVASSGPQAEALDETQVSFDDGPCLTAIRQHEVTVVSEARDDGRWAPYLAVAAEQGVRSVLGVPFELRGEAAAALNVYSNTPHCFDDVERVARICSEVLQASNALLLGVRLWRQSELAADLHAAMASRTTIDLAVGIIMAQNRCGQARALEILKNASSHRNLKLHDLAGELVESIGRETVETHFDH</sequence>
<protein>
    <submittedName>
        <fullName evidence="6">GAF and ANTAR domain-containing protein</fullName>
    </submittedName>
</protein>
<evidence type="ECO:0000256" key="4">
    <source>
        <dbReference type="ARBA" id="ARBA00023163"/>
    </source>
</evidence>
<evidence type="ECO:0000313" key="6">
    <source>
        <dbReference type="EMBL" id="KAB1648339.1"/>
    </source>
</evidence>
<evidence type="ECO:0000256" key="2">
    <source>
        <dbReference type="ARBA" id="ARBA00022777"/>
    </source>
</evidence>
<dbReference type="RefSeq" id="WP_158029534.1">
    <property type="nucleotide sequence ID" value="NZ_BMHG01000001.1"/>
</dbReference>
<keyword evidence="1" id="KW-0808">Transferase</keyword>
<evidence type="ECO:0000259" key="5">
    <source>
        <dbReference type="PROSITE" id="PS50921"/>
    </source>
</evidence>
<name>A0A6H9WKQ1_9MICO</name>
<keyword evidence="4" id="KW-0804">Transcription</keyword>
<dbReference type="InterPro" id="IPR003018">
    <property type="entry name" value="GAF"/>
</dbReference>
<dbReference type="Gene3D" id="1.10.10.10">
    <property type="entry name" value="Winged helix-like DNA-binding domain superfamily/Winged helix DNA-binding domain"/>
    <property type="match status" value="1"/>
</dbReference>
<accession>A0A6H9WKQ1</accession>
<dbReference type="SMART" id="SM01012">
    <property type="entry name" value="ANTAR"/>
    <property type="match status" value="1"/>
</dbReference>
<dbReference type="PROSITE" id="PS50921">
    <property type="entry name" value="ANTAR"/>
    <property type="match status" value="1"/>
</dbReference>
<keyword evidence="3" id="KW-0805">Transcription regulation</keyword>